<dbReference type="CDD" id="cd06170">
    <property type="entry name" value="LuxR_C_like"/>
    <property type="match status" value="1"/>
</dbReference>
<dbReference type="PRINTS" id="PR00038">
    <property type="entry name" value="HTHLUXR"/>
</dbReference>
<dbReference type="Pfam" id="PF00072">
    <property type="entry name" value="Response_reg"/>
    <property type="match status" value="1"/>
</dbReference>
<dbReference type="SMART" id="SM00421">
    <property type="entry name" value="HTH_LUXR"/>
    <property type="match status" value="1"/>
</dbReference>
<evidence type="ECO:0000256" key="1">
    <source>
        <dbReference type="ARBA" id="ARBA00004496"/>
    </source>
</evidence>
<name>A0ABN0ZGB5_9BACI</name>
<dbReference type="Proteomes" id="UP001501459">
    <property type="component" value="Unassembled WGS sequence"/>
</dbReference>
<keyword evidence="4" id="KW-0238">DNA-binding</keyword>
<dbReference type="PROSITE" id="PS50043">
    <property type="entry name" value="HTH_LUXR_2"/>
    <property type="match status" value="1"/>
</dbReference>
<comment type="caution">
    <text evidence="9">The sequence shown here is derived from an EMBL/GenBank/DDBJ whole genome shotgun (WGS) entry which is preliminary data.</text>
</comment>
<dbReference type="CDD" id="cd17535">
    <property type="entry name" value="REC_NarL-like"/>
    <property type="match status" value="1"/>
</dbReference>
<evidence type="ECO:0000256" key="3">
    <source>
        <dbReference type="ARBA" id="ARBA00023015"/>
    </source>
</evidence>
<dbReference type="InterPro" id="IPR000792">
    <property type="entry name" value="Tscrpt_reg_LuxR_C"/>
</dbReference>
<evidence type="ECO:0000313" key="9">
    <source>
        <dbReference type="EMBL" id="GAA0446670.1"/>
    </source>
</evidence>
<keyword evidence="2 6" id="KW-0597">Phosphoprotein</keyword>
<protein>
    <submittedName>
        <fullName evidence="9">Two-component system response regulator DegU</fullName>
    </submittedName>
</protein>
<dbReference type="PROSITE" id="PS50110">
    <property type="entry name" value="RESPONSE_REGULATORY"/>
    <property type="match status" value="1"/>
</dbReference>
<feature type="domain" description="HTH luxR-type" evidence="7">
    <location>
        <begin position="162"/>
        <end position="226"/>
    </location>
</feature>
<dbReference type="InterPro" id="IPR058245">
    <property type="entry name" value="NreC/VraR/RcsB-like_REC"/>
</dbReference>
<proteinExistence type="predicted"/>
<keyword evidence="3" id="KW-0805">Transcription regulation</keyword>
<dbReference type="EMBL" id="BAAADM010000055">
    <property type="protein sequence ID" value="GAA0446670.1"/>
    <property type="molecule type" value="Genomic_DNA"/>
</dbReference>
<dbReference type="InterPro" id="IPR011006">
    <property type="entry name" value="CheY-like_superfamily"/>
</dbReference>
<evidence type="ECO:0000259" key="7">
    <source>
        <dbReference type="PROSITE" id="PS50043"/>
    </source>
</evidence>
<dbReference type="Pfam" id="PF00196">
    <property type="entry name" value="GerE"/>
    <property type="match status" value="1"/>
</dbReference>
<organism evidence="9 10">
    <name type="scientific">Lentibacillus halophilus</name>
    <dbReference type="NCBI Taxonomy" id="295065"/>
    <lineage>
        <taxon>Bacteria</taxon>
        <taxon>Bacillati</taxon>
        <taxon>Bacillota</taxon>
        <taxon>Bacilli</taxon>
        <taxon>Bacillales</taxon>
        <taxon>Bacillaceae</taxon>
        <taxon>Lentibacillus</taxon>
    </lineage>
</organism>
<gene>
    <name evidence="9" type="primary">degU</name>
    <name evidence="9" type="ORF">GCM10008983_25690</name>
</gene>
<dbReference type="SUPFAM" id="SSF52172">
    <property type="entry name" value="CheY-like"/>
    <property type="match status" value="1"/>
</dbReference>
<evidence type="ECO:0000313" key="10">
    <source>
        <dbReference type="Proteomes" id="UP001501459"/>
    </source>
</evidence>
<feature type="domain" description="Response regulatory" evidence="8">
    <location>
        <begin position="7"/>
        <end position="123"/>
    </location>
</feature>
<keyword evidence="5" id="KW-0804">Transcription</keyword>
<dbReference type="InterPro" id="IPR001789">
    <property type="entry name" value="Sig_transdc_resp-reg_receiver"/>
</dbReference>
<dbReference type="InterPro" id="IPR016032">
    <property type="entry name" value="Sig_transdc_resp-reg_C-effctor"/>
</dbReference>
<comment type="subcellular location">
    <subcellularLocation>
        <location evidence="1">Cytoplasm</location>
    </subcellularLocation>
</comment>
<sequence length="232" mass="26008">MTTKQTNIVLIDDHKLFREGVKRILEFEPSFAVVAEGDDGYSAADLVEEHAPDIVLMDINMPQMNGLEATTDLVKRFPDVRVIILSIHDDDRFVTHALKSGAQGYLLKEMDSDSLIEAIKAVREGGSYLHPKVTHNLVREYRRLAEETDFGASVAEPSISFHKPVHLLTSRECEVLQLLADGKSNRAVSETLYISEKTVKNHVSSILQKMDVNDRTQAVVLAIRKGWVDVQI</sequence>
<reference evidence="9 10" key="1">
    <citation type="journal article" date="2019" name="Int. J. Syst. Evol. Microbiol.">
        <title>The Global Catalogue of Microorganisms (GCM) 10K type strain sequencing project: providing services to taxonomists for standard genome sequencing and annotation.</title>
        <authorList>
            <consortium name="The Broad Institute Genomics Platform"/>
            <consortium name="The Broad Institute Genome Sequencing Center for Infectious Disease"/>
            <person name="Wu L."/>
            <person name="Ma J."/>
        </authorList>
    </citation>
    <scope>NUCLEOTIDE SEQUENCE [LARGE SCALE GENOMIC DNA]</scope>
    <source>
        <strain evidence="9 10">JCM 12149</strain>
    </source>
</reference>
<dbReference type="PROSITE" id="PS00622">
    <property type="entry name" value="HTH_LUXR_1"/>
    <property type="match status" value="1"/>
</dbReference>
<evidence type="ECO:0000259" key="8">
    <source>
        <dbReference type="PROSITE" id="PS50110"/>
    </source>
</evidence>
<dbReference type="PANTHER" id="PTHR43214">
    <property type="entry name" value="TWO-COMPONENT RESPONSE REGULATOR"/>
    <property type="match status" value="1"/>
</dbReference>
<accession>A0ABN0ZGB5</accession>
<dbReference type="RefSeq" id="WP_343753854.1">
    <property type="nucleotide sequence ID" value="NZ_BAAADM010000055.1"/>
</dbReference>
<feature type="modified residue" description="4-aspartylphosphate" evidence="6">
    <location>
        <position position="58"/>
    </location>
</feature>
<evidence type="ECO:0000256" key="6">
    <source>
        <dbReference type="PROSITE-ProRule" id="PRU00169"/>
    </source>
</evidence>
<dbReference type="SMART" id="SM00448">
    <property type="entry name" value="REC"/>
    <property type="match status" value="1"/>
</dbReference>
<dbReference type="InterPro" id="IPR039420">
    <property type="entry name" value="WalR-like"/>
</dbReference>
<dbReference type="PANTHER" id="PTHR43214:SF39">
    <property type="entry name" value="TRANSCRIPTIONAL REGULATORY PROTEIN DEGU"/>
    <property type="match status" value="1"/>
</dbReference>
<dbReference type="Gene3D" id="3.40.50.2300">
    <property type="match status" value="1"/>
</dbReference>
<evidence type="ECO:0000256" key="4">
    <source>
        <dbReference type="ARBA" id="ARBA00023125"/>
    </source>
</evidence>
<keyword evidence="10" id="KW-1185">Reference proteome</keyword>
<evidence type="ECO:0000256" key="5">
    <source>
        <dbReference type="ARBA" id="ARBA00023163"/>
    </source>
</evidence>
<evidence type="ECO:0000256" key="2">
    <source>
        <dbReference type="ARBA" id="ARBA00022553"/>
    </source>
</evidence>
<dbReference type="SUPFAM" id="SSF46894">
    <property type="entry name" value="C-terminal effector domain of the bipartite response regulators"/>
    <property type="match status" value="1"/>
</dbReference>